<evidence type="ECO:0000259" key="7">
    <source>
        <dbReference type="SMART" id="SM00925"/>
    </source>
</evidence>
<dbReference type="Proteomes" id="UP000218238">
    <property type="component" value="Unassembled WGS sequence"/>
</dbReference>
<sequence length="432" mass="48374">MNKTLTTFAKRLSVGSNGKKPSLGIIFLGLPIFFLTYLVYFQPLGRLLLSKQQCQVKKWNLPNKNSKSLPVLVPRPWVTCCENDSSCFDNQIWGENEPLADQKALINSINQSLKYLQTGKAEVDYQNYPIVGITRSHVVDSLIRFRELVQTSKSAKQLNDAVKREFILYQSIGSDKKGGVLFTSYYEPIYEASRVATAEYRYPIYRIPPDLSSWQRPHPTRVDLEGADGLQAAKSKLKGLEFFWFRDRMEAYMMQIQGSARLKLTDGTQTHVGYAGNIAQDYKSIGKSLAEDKKVPLEGMTMPKILDYFHKYPQELNIYIPKDPSFVFFQENYGVTATGSTSVPITADRSIATDKALMPPGALALIRAYLPLVNSKGDMEHRIVSRYVLDQDAGGAIKGAGRVDYFAGAGKIAGERAGVTVGRGQLFYLILK</sequence>
<reference evidence="8 9" key="1">
    <citation type="submission" date="2017-08" db="EMBL/GenBank/DDBJ databases">
        <title>Draft genome sequence of filamentous cyanobacterium Calothrix elsteri CCALA 953.</title>
        <authorList>
            <person name="Gagunashvili A.N."/>
            <person name="Elster J."/>
            <person name="Andresson O.S."/>
        </authorList>
    </citation>
    <scope>NUCLEOTIDE SEQUENCE [LARGE SCALE GENOMIC DNA]</scope>
    <source>
        <strain evidence="8 9">CCALA 953</strain>
    </source>
</reference>
<dbReference type="RefSeq" id="WP_095720854.1">
    <property type="nucleotide sequence ID" value="NZ_NTFS01000043.1"/>
</dbReference>
<evidence type="ECO:0000313" key="9">
    <source>
        <dbReference type="Proteomes" id="UP000218238"/>
    </source>
</evidence>
<feature type="domain" description="Lytic transglycosylase MltA" evidence="7">
    <location>
        <begin position="189"/>
        <end position="330"/>
    </location>
</feature>
<evidence type="ECO:0000256" key="4">
    <source>
        <dbReference type="ARBA" id="ARBA00023316"/>
    </source>
</evidence>
<gene>
    <name evidence="8" type="ORF">CK510_06145</name>
</gene>
<dbReference type="SUPFAM" id="SSF50685">
    <property type="entry name" value="Barwin-like endoglucanases"/>
    <property type="match status" value="1"/>
</dbReference>
<name>A0A2A2TMC1_9CYAN</name>
<dbReference type="GO" id="GO:0009253">
    <property type="term" value="P:peptidoglycan catabolic process"/>
    <property type="evidence" value="ECO:0007669"/>
    <property type="project" value="TreeGrafter"/>
</dbReference>
<dbReference type="PANTHER" id="PTHR30124:SF0">
    <property type="entry name" value="MEMBRANE-BOUND LYTIC MUREIN TRANSGLYCOSYLASE A"/>
    <property type="match status" value="1"/>
</dbReference>
<feature type="transmembrane region" description="Helical" evidence="6">
    <location>
        <begin position="21"/>
        <end position="41"/>
    </location>
</feature>
<dbReference type="InterPro" id="IPR005300">
    <property type="entry name" value="MltA_B"/>
</dbReference>
<protein>
    <recommendedName>
        <fullName evidence="2">peptidoglycan lytic exotransglycosylase</fullName>
        <ecNumber evidence="2">4.2.2.n1</ecNumber>
    </recommendedName>
    <alternativeName>
        <fullName evidence="5">Murein hydrolase A</fullName>
    </alternativeName>
</protein>
<dbReference type="CDD" id="cd14485">
    <property type="entry name" value="mltA_like_LT_A"/>
    <property type="match status" value="1"/>
</dbReference>
<dbReference type="Pfam" id="PF06725">
    <property type="entry name" value="3D"/>
    <property type="match status" value="1"/>
</dbReference>
<evidence type="ECO:0000256" key="3">
    <source>
        <dbReference type="ARBA" id="ARBA00023239"/>
    </source>
</evidence>
<dbReference type="GO" id="GO:0009254">
    <property type="term" value="P:peptidoglycan turnover"/>
    <property type="evidence" value="ECO:0007669"/>
    <property type="project" value="InterPro"/>
</dbReference>
<dbReference type="AlphaFoldDB" id="A0A2A2TMC1"/>
<dbReference type="GO" id="GO:0008933">
    <property type="term" value="F:peptidoglycan lytic transglycosylase activity"/>
    <property type="evidence" value="ECO:0007669"/>
    <property type="project" value="TreeGrafter"/>
</dbReference>
<comment type="catalytic activity">
    <reaction evidence="1">
        <text>Exolytic cleavage of the (1-&gt;4)-beta-glycosidic linkage between N-acetylmuramic acid (MurNAc) and N-acetylglucosamine (GlcNAc) residues in peptidoglycan, from either the reducing or the non-reducing ends of the peptidoglycan chains, with concomitant formation of a 1,6-anhydrobond in the MurNAc residue.</text>
        <dbReference type="EC" id="4.2.2.n1"/>
    </reaction>
</comment>
<dbReference type="Gene3D" id="2.40.40.10">
    <property type="entry name" value="RlpA-like domain"/>
    <property type="match status" value="1"/>
</dbReference>
<dbReference type="GO" id="GO:0004553">
    <property type="term" value="F:hydrolase activity, hydrolyzing O-glycosyl compounds"/>
    <property type="evidence" value="ECO:0007669"/>
    <property type="project" value="InterPro"/>
</dbReference>
<dbReference type="InterPro" id="IPR010611">
    <property type="entry name" value="3D_dom"/>
</dbReference>
<evidence type="ECO:0000256" key="6">
    <source>
        <dbReference type="SAM" id="Phobius"/>
    </source>
</evidence>
<dbReference type="GO" id="GO:0071555">
    <property type="term" value="P:cell wall organization"/>
    <property type="evidence" value="ECO:0007669"/>
    <property type="project" value="UniProtKB-KW"/>
</dbReference>
<keyword evidence="3" id="KW-0456">Lyase</keyword>
<keyword evidence="4" id="KW-0961">Cell wall biogenesis/degradation</keyword>
<proteinExistence type="predicted"/>
<keyword evidence="6" id="KW-0812">Transmembrane</keyword>
<dbReference type="Pfam" id="PF03562">
    <property type="entry name" value="MltA"/>
    <property type="match status" value="1"/>
</dbReference>
<dbReference type="SMART" id="SM00925">
    <property type="entry name" value="MltA"/>
    <property type="match status" value="1"/>
</dbReference>
<evidence type="ECO:0000256" key="5">
    <source>
        <dbReference type="ARBA" id="ARBA00030918"/>
    </source>
</evidence>
<dbReference type="InterPro" id="IPR036908">
    <property type="entry name" value="RlpA-like_sf"/>
</dbReference>
<dbReference type="EMBL" id="NTFS01000043">
    <property type="protein sequence ID" value="PAX59639.1"/>
    <property type="molecule type" value="Genomic_DNA"/>
</dbReference>
<keyword evidence="9" id="KW-1185">Reference proteome</keyword>
<keyword evidence="6" id="KW-1133">Transmembrane helix</keyword>
<keyword evidence="6" id="KW-0472">Membrane</keyword>
<dbReference type="OrthoDB" id="9783686at2"/>
<dbReference type="Gene3D" id="2.40.240.50">
    <property type="entry name" value="Barwin-like endoglucanases"/>
    <property type="match status" value="1"/>
</dbReference>
<evidence type="ECO:0000256" key="2">
    <source>
        <dbReference type="ARBA" id="ARBA00012587"/>
    </source>
</evidence>
<dbReference type="EC" id="4.2.2.n1" evidence="2"/>
<evidence type="ECO:0000256" key="1">
    <source>
        <dbReference type="ARBA" id="ARBA00001420"/>
    </source>
</evidence>
<organism evidence="8 9">
    <name type="scientific">Brunnivagina elsteri CCALA 953</name>
    <dbReference type="NCBI Taxonomy" id="987040"/>
    <lineage>
        <taxon>Bacteria</taxon>
        <taxon>Bacillati</taxon>
        <taxon>Cyanobacteriota</taxon>
        <taxon>Cyanophyceae</taxon>
        <taxon>Nostocales</taxon>
        <taxon>Calotrichaceae</taxon>
        <taxon>Brunnivagina</taxon>
    </lineage>
</organism>
<comment type="caution">
    <text evidence="8">The sequence shown here is derived from an EMBL/GenBank/DDBJ whole genome shotgun (WGS) entry which is preliminary data.</text>
</comment>
<accession>A0A2A2TMC1</accession>
<dbReference type="GO" id="GO:0019867">
    <property type="term" value="C:outer membrane"/>
    <property type="evidence" value="ECO:0007669"/>
    <property type="project" value="InterPro"/>
</dbReference>
<dbReference type="InterPro" id="IPR026044">
    <property type="entry name" value="MltA"/>
</dbReference>
<dbReference type="CDD" id="cd14668">
    <property type="entry name" value="mlta_B"/>
    <property type="match status" value="1"/>
</dbReference>
<evidence type="ECO:0000313" key="8">
    <source>
        <dbReference type="EMBL" id="PAX59639.1"/>
    </source>
</evidence>
<dbReference type="PANTHER" id="PTHR30124">
    <property type="entry name" value="MEMBRANE-BOUND LYTIC MUREIN TRANSGLYCOSYLASE A"/>
    <property type="match status" value="1"/>
</dbReference>